<evidence type="ECO:0000256" key="4">
    <source>
        <dbReference type="SAM" id="MobiDB-lite"/>
    </source>
</evidence>
<dbReference type="Proteomes" id="UP001578633">
    <property type="component" value="Chromosome 10"/>
</dbReference>
<feature type="repeat" description="ANK" evidence="3">
    <location>
        <begin position="279"/>
        <end position="311"/>
    </location>
</feature>
<name>A0ABR3U6H5_9PLEO</name>
<evidence type="ECO:0000313" key="6">
    <source>
        <dbReference type="Proteomes" id="UP001578633"/>
    </source>
</evidence>
<dbReference type="PANTHER" id="PTHR24123:SF33">
    <property type="entry name" value="PROTEIN HOS4"/>
    <property type="match status" value="1"/>
</dbReference>
<dbReference type="InterPro" id="IPR036770">
    <property type="entry name" value="Ankyrin_rpt-contain_sf"/>
</dbReference>
<dbReference type="Pfam" id="PF12796">
    <property type="entry name" value="Ank_2"/>
    <property type="match status" value="4"/>
</dbReference>
<dbReference type="PANTHER" id="PTHR24123">
    <property type="entry name" value="ANKYRIN REPEAT-CONTAINING"/>
    <property type="match status" value="1"/>
</dbReference>
<feature type="repeat" description="ANK" evidence="3">
    <location>
        <begin position="469"/>
        <end position="501"/>
    </location>
</feature>
<reference evidence="5 6" key="1">
    <citation type="submission" date="2024-09" db="EMBL/GenBank/DDBJ databases">
        <title>T2T genomes of carrot and Alternaria dauci and their utility for understanding host-pathogen interaction during carrot leaf blight disease.</title>
        <authorList>
            <person name="Liu W."/>
            <person name="Xu S."/>
            <person name="Ou C."/>
            <person name="Liu X."/>
            <person name="Zhuang F."/>
            <person name="Deng X.W."/>
        </authorList>
    </citation>
    <scope>NUCLEOTIDE SEQUENCE [LARGE SCALE GENOMIC DNA]</scope>
    <source>
        <strain evidence="5 6">A2016</strain>
    </source>
</reference>
<proteinExistence type="predicted"/>
<dbReference type="RefSeq" id="XP_069302413.1">
    <property type="nucleotide sequence ID" value="XM_069456238.1"/>
</dbReference>
<dbReference type="SMART" id="SM00248">
    <property type="entry name" value="ANK"/>
    <property type="match status" value="21"/>
</dbReference>
<dbReference type="PROSITE" id="PS50297">
    <property type="entry name" value="ANK_REP_REGION"/>
    <property type="match status" value="9"/>
</dbReference>
<feature type="compositionally biased region" description="Polar residues" evidence="4">
    <location>
        <begin position="34"/>
        <end position="54"/>
    </location>
</feature>
<dbReference type="Pfam" id="PF13637">
    <property type="entry name" value="Ank_4"/>
    <property type="match status" value="1"/>
</dbReference>
<comment type="caution">
    <text evidence="5">The sequence shown here is derived from an EMBL/GenBank/DDBJ whole genome shotgun (WGS) entry which is preliminary data.</text>
</comment>
<keyword evidence="2 3" id="KW-0040">ANK repeat</keyword>
<feature type="compositionally biased region" description="Acidic residues" evidence="4">
    <location>
        <begin position="18"/>
        <end position="27"/>
    </location>
</feature>
<dbReference type="Pfam" id="PF00023">
    <property type="entry name" value="Ank"/>
    <property type="match status" value="2"/>
</dbReference>
<feature type="repeat" description="ANK" evidence="3">
    <location>
        <begin position="589"/>
        <end position="621"/>
    </location>
</feature>
<evidence type="ECO:0008006" key="7">
    <source>
        <dbReference type="Google" id="ProtNLM"/>
    </source>
</evidence>
<protein>
    <recommendedName>
        <fullName evidence="7">Ankyrin</fullName>
    </recommendedName>
</protein>
<feature type="repeat" description="ANK" evidence="3">
    <location>
        <begin position="246"/>
        <end position="278"/>
    </location>
</feature>
<feature type="repeat" description="ANK" evidence="3">
    <location>
        <begin position="694"/>
        <end position="726"/>
    </location>
</feature>
<accession>A0ABR3U6H5</accession>
<dbReference type="SUPFAM" id="SSF48403">
    <property type="entry name" value="Ankyrin repeat"/>
    <property type="match status" value="3"/>
</dbReference>
<evidence type="ECO:0000256" key="1">
    <source>
        <dbReference type="ARBA" id="ARBA00022737"/>
    </source>
</evidence>
<feature type="repeat" description="ANK" evidence="3">
    <location>
        <begin position="654"/>
        <end position="676"/>
    </location>
</feature>
<dbReference type="PRINTS" id="PR01415">
    <property type="entry name" value="ANKYRIN"/>
</dbReference>
<dbReference type="InterPro" id="IPR002110">
    <property type="entry name" value="Ankyrin_rpt"/>
</dbReference>
<dbReference type="EMBL" id="JBHGVX010000010">
    <property type="protein sequence ID" value="KAL1791829.1"/>
    <property type="molecule type" value="Genomic_DNA"/>
</dbReference>
<dbReference type="InterPro" id="IPR051165">
    <property type="entry name" value="Multifunctional_ANK_Repeat"/>
</dbReference>
<evidence type="ECO:0000256" key="2">
    <source>
        <dbReference type="ARBA" id="ARBA00023043"/>
    </source>
</evidence>
<dbReference type="GeneID" id="96089902"/>
<feature type="compositionally biased region" description="Polar residues" evidence="4">
    <location>
        <begin position="1"/>
        <end position="11"/>
    </location>
</feature>
<dbReference type="PROSITE" id="PS50088">
    <property type="entry name" value="ANK_REPEAT"/>
    <property type="match status" value="10"/>
</dbReference>
<evidence type="ECO:0000256" key="3">
    <source>
        <dbReference type="PROSITE-ProRule" id="PRU00023"/>
    </source>
</evidence>
<feature type="region of interest" description="Disordered" evidence="4">
    <location>
        <begin position="1"/>
        <end position="58"/>
    </location>
</feature>
<sequence length="995" mass="108100">MSVKTTSSLRQAASVFPADDDCPDNDDSIVGSDLDNSMTEDSNEAPTPGSTIAEQTGHEEVMDTYMETRRPPSSHDRFHNAIERRDSDSVKERPGYGANVESFANEKGWELVDAIRKHQIDTIALLLKRGVDMNFRVIGLPLIFYAVTQKHHAPQIIQLLLDHGANLEETSGPTYVTGEDDINALHWAAGKGMIHAVDFLISKGVKVSGACSNGKTPLIFAAERGHLVVVKLLLAKGAQLHERSANGGSALMWAASHGQYEVVDYLLSQGSGVDDCSQDGLSCLSVASMSGHLAVVELLIKKGANVNTRSVSPKDWTPAIFAAEAGHTEVLQALLSHGADPNVSTGDGDTILELVMERGLLAVAKVLLEAVGGPGYPKDSVALQIATAQSEKTVKSLMNTASIMFRYIDPKHTGSERQDWIQWVLDQGGELVRSQATIHMLHAALAYEDTEITAQLLELGVDPSTVFSTGYTPLTIAVLKHNLKLIEILLEAGADPAQLSRDASDLEFTPLHQAIINWGNYNTKGTSVVKVLLASGRCTVMEGQNAQSSAFARVVRRFDRCDDEVALEATNIVRQMLGSTNVNEDRSEDGSTMMHVAVHYKQKSLVDQLRRAGADIDAKDNDGNTPFLIACRGDVELVNFLATRCADVTAIDNHGHGALHVAAAYGKTDVIEFLLDLNVADEQPLMDLNLCDFAGHTPLIAAILAGHEDAALYLLERGASTSSLTRDKGRSALHYAAEMGMQHVVEKISAQGWSHIIDVQDKKGYTPLALACMAPSPTVVSVLLSPSVIHPANDHSPHRPSANVNIANRITGDSALHIALKRPLHMSRMDDRYSHPALDLLNDECVDVTARDANGRTPLHLAAEFHSVCATKLLLSKGASPHCKDGKGRTPLCLCSNPNIAQVLIDHGANVNHGDENGWTPLHHAVSRCWVKAFAVLSRAGADMEARTRDDGLSVKERLDKFGRWEDWVNLEWQYMCDDAEREKIREFDMRAGYE</sequence>
<keyword evidence="1" id="KW-0677">Repeat</keyword>
<dbReference type="Gene3D" id="1.25.40.20">
    <property type="entry name" value="Ankyrin repeat-containing domain"/>
    <property type="match status" value="6"/>
</dbReference>
<keyword evidence="6" id="KW-1185">Reference proteome</keyword>
<feature type="repeat" description="ANK" evidence="3">
    <location>
        <begin position="917"/>
        <end position="949"/>
    </location>
</feature>
<feature type="repeat" description="ANK" evidence="3">
    <location>
        <begin position="213"/>
        <end position="245"/>
    </location>
</feature>
<organism evidence="5 6">
    <name type="scientific">Alternaria dauci</name>
    <dbReference type="NCBI Taxonomy" id="48095"/>
    <lineage>
        <taxon>Eukaryota</taxon>
        <taxon>Fungi</taxon>
        <taxon>Dikarya</taxon>
        <taxon>Ascomycota</taxon>
        <taxon>Pezizomycotina</taxon>
        <taxon>Dothideomycetes</taxon>
        <taxon>Pleosporomycetidae</taxon>
        <taxon>Pleosporales</taxon>
        <taxon>Pleosporineae</taxon>
        <taxon>Pleosporaceae</taxon>
        <taxon>Alternaria</taxon>
        <taxon>Alternaria sect. Porri</taxon>
    </lineage>
</organism>
<gene>
    <name evidence="5" type="ORF">ACET3X_009580</name>
</gene>
<feature type="repeat" description="ANK" evidence="3">
    <location>
        <begin position="854"/>
        <end position="886"/>
    </location>
</feature>
<feature type="repeat" description="ANK" evidence="3">
    <location>
        <begin position="314"/>
        <end position="346"/>
    </location>
</feature>
<evidence type="ECO:0000313" key="5">
    <source>
        <dbReference type="EMBL" id="KAL1791829.1"/>
    </source>
</evidence>